<dbReference type="Pfam" id="PF00067">
    <property type="entry name" value="p450"/>
    <property type="match status" value="1"/>
</dbReference>
<dbReference type="PANTHER" id="PTHR46300">
    <property type="entry name" value="P450, PUTATIVE (EUROFUNG)-RELATED-RELATED"/>
    <property type="match status" value="1"/>
</dbReference>
<evidence type="ECO:0000256" key="1">
    <source>
        <dbReference type="ARBA" id="ARBA00001971"/>
    </source>
</evidence>
<dbReference type="Gene3D" id="1.10.630.10">
    <property type="entry name" value="Cytochrome P450"/>
    <property type="match status" value="1"/>
</dbReference>
<evidence type="ECO:0000256" key="9">
    <source>
        <dbReference type="PIRSR" id="PIRSR602401-1"/>
    </source>
</evidence>
<dbReference type="GO" id="GO:0005506">
    <property type="term" value="F:iron ion binding"/>
    <property type="evidence" value="ECO:0007669"/>
    <property type="project" value="InterPro"/>
</dbReference>
<dbReference type="InterPro" id="IPR050364">
    <property type="entry name" value="Cytochrome_P450_fung"/>
</dbReference>
<sequence>MEKVAQIFDVARDHPYPTLATIILGSTALVHLARSRSRPPLPPGPKGYPIIGNLLDLPPNHVWESAVLYLDWIARTGEVMYLNALGQQIVILSSSKAAFDLLEKKSAIYSDRPIAMMCGEIIGWNKSLGLIQYGPRFREFRKYMSRLFGTRAAVERFAPLQEKETAKFVARLMANPGSLVQQIRKTTGAITLMIVYGYSVKEENDPFLPVVEAAMNGFSKSLEPGAFLVDMIPSLRYVPDWFPGTGWKVKAKRWSKQMTDMADIPHQFVKDQMAAGTAIPSYTSQLLESKNITPEDDHNIKWSAASLYSGGADTTVSAIHSFFLAMIMYPEVQRKAQEEIDRVIGNDRLPTLADQPNLPYVEAVAKEVLRWNPVAPLGSSHVVTEDDVYKGYFIPKGSRVIANIWRIMHDPAAHADPMAFKPERFLGDRPEPDPRATAYGHGRRICPGLLPAQSSIWLTCAMSLAVTNIAKYVDGFGNVVEPGIYYTDGMISHPPPFKCTVTPRSEKAAALVASVEL</sequence>
<comment type="cofactor">
    <cofactor evidence="1 9">
        <name>heme</name>
        <dbReference type="ChEBI" id="CHEBI:30413"/>
    </cofactor>
</comment>
<evidence type="ECO:0000313" key="10">
    <source>
        <dbReference type="EMBL" id="KAF9782633.1"/>
    </source>
</evidence>
<dbReference type="OrthoDB" id="2789670at2759"/>
<name>A0A9P6HAK0_9AGAM</name>
<dbReference type="GO" id="GO:0004497">
    <property type="term" value="F:monooxygenase activity"/>
    <property type="evidence" value="ECO:0007669"/>
    <property type="project" value="UniProtKB-KW"/>
</dbReference>
<keyword evidence="5 9" id="KW-0479">Metal-binding</keyword>
<keyword evidence="4 9" id="KW-0349">Heme</keyword>
<keyword evidence="8" id="KW-0503">Monooxygenase</keyword>
<keyword evidence="11" id="KW-1185">Reference proteome</keyword>
<gene>
    <name evidence="10" type="ORF">BJ322DRAFT_1009291</name>
</gene>
<dbReference type="GO" id="GO:0016705">
    <property type="term" value="F:oxidoreductase activity, acting on paired donors, with incorporation or reduction of molecular oxygen"/>
    <property type="evidence" value="ECO:0007669"/>
    <property type="project" value="InterPro"/>
</dbReference>
<feature type="binding site" description="axial binding residue" evidence="9">
    <location>
        <position position="446"/>
    </location>
    <ligand>
        <name>heme</name>
        <dbReference type="ChEBI" id="CHEBI:30413"/>
    </ligand>
    <ligandPart>
        <name>Fe</name>
        <dbReference type="ChEBI" id="CHEBI:18248"/>
    </ligandPart>
</feature>
<dbReference type="CDD" id="cd11065">
    <property type="entry name" value="CYP64-like"/>
    <property type="match status" value="1"/>
</dbReference>
<organism evidence="10 11">
    <name type="scientific">Thelephora terrestris</name>
    <dbReference type="NCBI Taxonomy" id="56493"/>
    <lineage>
        <taxon>Eukaryota</taxon>
        <taxon>Fungi</taxon>
        <taxon>Dikarya</taxon>
        <taxon>Basidiomycota</taxon>
        <taxon>Agaricomycotina</taxon>
        <taxon>Agaricomycetes</taxon>
        <taxon>Thelephorales</taxon>
        <taxon>Thelephoraceae</taxon>
        <taxon>Thelephora</taxon>
    </lineage>
</organism>
<dbReference type="GO" id="GO:0020037">
    <property type="term" value="F:heme binding"/>
    <property type="evidence" value="ECO:0007669"/>
    <property type="project" value="InterPro"/>
</dbReference>
<dbReference type="InterPro" id="IPR036396">
    <property type="entry name" value="Cyt_P450_sf"/>
</dbReference>
<evidence type="ECO:0000313" key="11">
    <source>
        <dbReference type="Proteomes" id="UP000736335"/>
    </source>
</evidence>
<dbReference type="Proteomes" id="UP000736335">
    <property type="component" value="Unassembled WGS sequence"/>
</dbReference>
<evidence type="ECO:0000256" key="2">
    <source>
        <dbReference type="ARBA" id="ARBA00005179"/>
    </source>
</evidence>
<evidence type="ECO:0000256" key="5">
    <source>
        <dbReference type="ARBA" id="ARBA00022723"/>
    </source>
</evidence>
<evidence type="ECO:0000256" key="8">
    <source>
        <dbReference type="ARBA" id="ARBA00023033"/>
    </source>
</evidence>
<dbReference type="InterPro" id="IPR001128">
    <property type="entry name" value="Cyt_P450"/>
</dbReference>
<protein>
    <submittedName>
        <fullName evidence="10">Cytochrome P450</fullName>
    </submittedName>
</protein>
<reference evidence="10" key="1">
    <citation type="journal article" date="2020" name="Nat. Commun.">
        <title>Large-scale genome sequencing of mycorrhizal fungi provides insights into the early evolution of symbiotic traits.</title>
        <authorList>
            <person name="Miyauchi S."/>
            <person name="Kiss E."/>
            <person name="Kuo A."/>
            <person name="Drula E."/>
            <person name="Kohler A."/>
            <person name="Sanchez-Garcia M."/>
            <person name="Morin E."/>
            <person name="Andreopoulos B."/>
            <person name="Barry K.W."/>
            <person name="Bonito G."/>
            <person name="Buee M."/>
            <person name="Carver A."/>
            <person name="Chen C."/>
            <person name="Cichocki N."/>
            <person name="Clum A."/>
            <person name="Culley D."/>
            <person name="Crous P.W."/>
            <person name="Fauchery L."/>
            <person name="Girlanda M."/>
            <person name="Hayes R.D."/>
            <person name="Keri Z."/>
            <person name="LaButti K."/>
            <person name="Lipzen A."/>
            <person name="Lombard V."/>
            <person name="Magnuson J."/>
            <person name="Maillard F."/>
            <person name="Murat C."/>
            <person name="Nolan M."/>
            <person name="Ohm R.A."/>
            <person name="Pangilinan J."/>
            <person name="Pereira M.F."/>
            <person name="Perotto S."/>
            <person name="Peter M."/>
            <person name="Pfister S."/>
            <person name="Riley R."/>
            <person name="Sitrit Y."/>
            <person name="Stielow J.B."/>
            <person name="Szollosi G."/>
            <person name="Zifcakova L."/>
            <person name="Stursova M."/>
            <person name="Spatafora J.W."/>
            <person name="Tedersoo L."/>
            <person name="Vaario L.M."/>
            <person name="Yamada A."/>
            <person name="Yan M."/>
            <person name="Wang P."/>
            <person name="Xu J."/>
            <person name="Bruns T."/>
            <person name="Baldrian P."/>
            <person name="Vilgalys R."/>
            <person name="Dunand C."/>
            <person name="Henrissat B."/>
            <person name="Grigoriev I.V."/>
            <person name="Hibbett D."/>
            <person name="Nagy L.G."/>
            <person name="Martin F.M."/>
        </authorList>
    </citation>
    <scope>NUCLEOTIDE SEQUENCE</scope>
    <source>
        <strain evidence="10">UH-Tt-Lm1</strain>
    </source>
</reference>
<evidence type="ECO:0000256" key="4">
    <source>
        <dbReference type="ARBA" id="ARBA00022617"/>
    </source>
</evidence>
<keyword evidence="7 9" id="KW-0408">Iron</keyword>
<comment type="caution">
    <text evidence="10">The sequence shown here is derived from an EMBL/GenBank/DDBJ whole genome shotgun (WGS) entry which is preliminary data.</text>
</comment>
<dbReference type="InterPro" id="IPR002401">
    <property type="entry name" value="Cyt_P450_E_grp-I"/>
</dbReference>
<proteinExistence type="inferred from homology"/>
<reference evidence="10" key="2">
    <citation type="submission" date="2020-11" db="EMBL/GenBank/DDBJ databases">
        <authorList>
            <consortium name="DOE Joint Genome Institute"/>
            <person name="Kuo A."/>
            <person name="Miyauchi S."/>
            <person name="Kiss E."/>
            <person name="Drula E."/>
            <person name="Kohler A."/>
            <person name="Sanchez-Garcia M."/>
            <person name="Andreopoulos B."/>
            <person name="Barry K.W."/>
            <person name="Bonito G."/>
            <person name="Buee M."/>
            <person name="Carver A."/>
            <person name="Chen C."/>
            <person name="Cichocki N."/>
            <person name="Clum A."/>
            <person name="Culley D."/>
            <person name="Crous P.W."/>
            <person name="Fauchery L."/>
            <person name="Girlanda M."/>
            <person name="Hayes R."/>
            <person name="Keri Z."/>
            <person name="Labutti K."/>
            <person name="Lipzen A."/>
            <person name="Lombard V."/>
            <person name="Magnuson J."/>
            <person name="Maillard F."/>
            <person name="Morin E."/>
            <person name="Murat C."/>
            <person name="Nolan M."/>
            <person name="Ohm R."/>
            <person name="Pangilinan J."/>
            <person name="Pereira M."/>
            <person name="Perotto S."/>
            <person name="Peter M."/>
            <person name="Riley R."/>
            <person name="Sitrit Y."/>
            <person name="Stielow B."/>
            <person name="Szollosi G."/>
            <person name="Zifcakova L."/>
            <person name="Stursova M."/>
            <person name="Spatafora J.W."/>
            <person name="Tedersoo L."/>
            <person name="Vaario L.-M."/>
            <person name="Yamada A."/>
            <person name="Yan M."/>
            <person name="Wang P."/>
            <person name="Xu J."/>
            <person name="Bruns T."/>
            <person name="Baldrian P."/>
            <person name="Vilgalys R."/>
            <person name="Henrissat B."/>
            <person name="Grigoriev I.V."/>
            <person name="Hibbett D."/>
            <person name="Nagy L.G."/>
            <person name="Martin F.M."/>
        </authorList>
    </citation>
    <scope>NUCLEOTIDE SEQUENCE</scope>
    <source>
        <strain evidence="10">UH-Tt-Lm1</strain>
    </source>
</reference>
<evidence type="ECO:0000256" key="7">
    <source>
        <dbReference type="ARBA" id="ARBA00023004"/>
    </source>
</evidence>
<evidence type="ECO:0000256" key="3">
    <source>
        <dbReference type="ARBA" id="ARBA00010617"/>
    </source>
</evidence>
<comment type="pathway">
    <text evidence="2">Secondary metabolite biosynthesis.</text>
</comment>
<dbReference type="PANTHER" id="PTHR46300:SF7">
    <property type="entry name" value="P450, PUTATIVE (EUROFUNG)-RELATED"/>
    <property type="match status" value="1"/>
</dbReference>
<keyword evidence="6" id="KW-0560">Oxidoreductase</keyword>
<dbReference type="PRINTS" id="PR00463">
    <property type="entry name" value="EP450I"/>
</dbReference>
<dbReference type="AlphaFoldDB" id="A0A9P6HAK0"/>
<comment type="similarity">
    <text evidence="3">Belongs to the cytochrome P450 family.</text>
</comment>
<evidence type="ECO:0000256" key="6">
    <source>
        <dbReference type="ARBA" id="ARBA00023002"/>
    </source>
</evidence>
<dbReference type="SUPFAM" id="SSF48264">
    <property type="entry name" value="Cytochrome P450"/>
    <property type="match status" value="1"/>
</dbReference>
<accession>A0A9P6HAK0</accession>
<dbReference type="EMBL" id="WIUZ02000011">
    <property type="protein sequence ID" value="KAF9782633.1"/>
    <property type="molecule type" value="Genomic_DNA"/>
</dbReference>